<gene>
    <name evidence="2" type="ORF">BO88DRAFT_43867</name>
</gene>
<protein>
    <submittedName>
        <fullName evidence="2">Uncharacterized protein</fullName>
    </submittedName>
</protein>
<feature type="transmembrane region" description="Helical" evidence="1">
    <location>
        <begin position="70"/>
        <end position="94"/>
    </location>
</feature>
<sequence length="186" mass="20672">MMAFYPKSVSLVSSAQLLVVLRSPSRPQSLPARRLPCVTSFAFQSPSIIRAPLIVTTPWPRLRLHPAGQLSLQIFFCFVFCFVFVTACLAWPLIRVWSDCQLRRGQKEVCRFYGRSLLKLAWDQLVEVVVVVVVVVSGSGGSSNKCHCLNSGSQVSQSVARLTRMQPCPGCPLVTQPKKNLHFPLV</sequence>
<keyword evidence="1" id="KW-0812">Transmembrane</keyword>
<keyword evidence="1" id="KW-0472">Membrane</keyword>
<name>A0A319BB67_ASPVC</name>
<evidence type="ECO:0000313" key="2">
    <source>
        <dbReference type="EMBL" id="PYH69201.1"/>
    </source>
</evidence>
<evidence type="ECO:0000256" key="1">
    <source>
        <dbReference type="SAM" id="Phobius"/>
    </source>
</evidence>
<accession>A0A319BB67</accession>
<dbReference type="AlphaFoldDB" id="A0A319BB67"/>
<proteinExistence type="predicted"/>
<dbReference type="EMBL" id="KZ821624">
    <property type="protein sequence ID" value="PYH69201.1"/>
    <property type="molecule type" value="Genomic_DNA"/>
</dbReference>
<dbReference type="Proteomes" id="UP000248405">
    <property type="component" value="Unassembled WGS sequence"/>
</dbReference>
<reference evidence="2" key="1">
    <citation type="submission" date="2016-12" db="EMBL/GenBank/DDBJ databases">
        <title>The genomes of Aspergillus section Nigri reveals drivers in fungal speciation.</title>
        <authorList>
            <consortium name="DOE Joint Genome Institute"/>
            <person name="Vesth T.C."/>
            <person name="Nybo J."/>
            <person name="Theobald S."/>
            <person name="Brandl J."/>
            <person name="Frisvad J.C."/>
            <person name="Nielsen K.F."/>
            <person name="Lyhne E.K."/>
            <person name="Kogle M.E."/>
            <person name="Kuo A."/>
            <person name="Riley R."/>
            <person name="Clum A."/>
            <person name="Nolan M."/>
            <person name="Lipzen A."/>
            <person name="Salamov A."/>
            <person name="Henrissat B."/>
            <person name="Wiebenga A."/>
            <person name="De Vries R.P."/>
            <person name="Grigoriev I.V."/>
            <person name="Mortensen U.H."/>
            <person name="Andersen M.R."/>
            <person name="Baker S.E."/>
        </authorList>
    </citation>
    <scope>NUCLEOTIDE SEQUENCE [LARGE SCALE GENOMIC DNA]</scope>
    <source>
        <strain evidence="2">CBS 113365</strain>
    </source>
</reference>
<organism evidence="2 3">
    <name type="scientific">Aspergillus vadensis (strain CBS 113365 / IMI 142717 / IBT 24658)</name>
    <dbReference type="NCBI Taxonomy" id="1448311"/>
    <lineage>
        <taxon>Eukaryota</taxon>
        <taxon>Fungi</taxon>
        <taxon>Dikarya</taxon>
        <taxon>Ascomycota</taxon>
        <taxon>Pezizomycotina</taxon>
        <taxon>Eurotiomycetes</taxon>
        <taxon>Eurotiomycetidae</taxon>
        <taxon>Eurotiales</taxon>
        <taxon>Aspergillaceae</taxon>
        <taxon>Aspergillus</taxon>
        <taxon>Aspergillus subgen. Circumdati</taxon>
    </lineage>
</organism>
<evidence type="ECO:0000313" key="3">
    <source>
        <dbReference type="Proteomes" id="UP000248405"/>
    </source>
</evidence>
<dbReference type="GeneID" id="37214266"/>
<dbReference type="RefSeq" id="XP_025562995.1">
    <property type="nucleotide sequence ID" value="XM_025709674.1"/>
</dbReference>
<keyword evidence="3" id="KW-1185">Reference proteome</keyword>
<keyword evidence="1" id="KW-1133">Transmembrane helix</keyword>